<keyword evidence="3" id="KW-1185">Reference proteome</keyword>
<name>A0A4Z2G6G4_9TELE</name>
<evidence type="ECO:0000313" key="2">
    <source>
        <dbReference type="EMBL" id="TNN48374.1"/>
    </source>
</evidence>
<dbReference type="AlphaFoldDB" id="A0A4Z2G6G4"/>
<evidence type="ECO:0000313" key="3">
    <source>
        <dbReference type="Proteomes" id="UP000314294"/>
    </source>
</evidence>
<reference evidence="2 3" key="1">
    <citation type="submission" date="2019-03" db="EMBL/GenBank/DDBJ databases">
        <title>First draft genome of Liparis tanakae, snailfish: a comprehensive survey of snailfish specific genes.</title>
        <authorList>
            <person name="Kim W."/>
            <person name="Song I."/>
            <person name="Jeong J.-H."/>
            <person name="Kim D."/>
            <person name="Kim S."/>
            <person name="Ryu S."/>
            <person name="Song J.Y."/>
            <person name="Lee S.K."/>
        </authorList>
    </citation>
    <scope>NUCLEOTIDE SEQUENCE [LARGE SCALE GENOMIC DNA]</scope>
    <source>
        <tissue evidence="2">Muscle</tissue>
    </source>
</reference>
<proteinExistence type="predicted"/>
<dbReference type="Proteomes" id="UP000314294">
    <property type="component" value="Unassembled WGS sequence"/>
</dbReference>
<sequence length="66" mass="7415">MRMNQHNKDTGRAEDDEQQSDAVCKEEVRPDVPPIPEMPRVCMQRIKVQRISDGSGGSGVMYVGRV</sequence>
<comment type="caution">
    <text evidence="2">The sequence shown here is derived from an EMBL/GenBank/DDBJ whole genome shotgun (WGS) entry which is preliminary data.</text>
</comment>
<evidence type="ECO:0000256" key="1">
    <source>
        <dbReference type="SAM" id="MobiDB-lite"/>
    </source>
</evidence>
<organism evidence="2 3">
    <name type="scientific">Liparis tanakae</name>
    <name type="common">Tanaka's snailfish</name>
    <dbReference type="NCBI Taxonomy" id="230148"/>
    <lineage>
        <taxon>Eukaryota</taxon>
        <taxon>Metazoa</taxon>
        <taxon>Chordata</taxon>
        <taxon>Craniata</taxon>
        <taxon>Vertebrata</taxon>
        <taxon>Euteleostomi</taxon>
        <taxon>Actinopterygii</taxon>
        <taxon>Neopterygii</taxon>
        <taxon>Teleostei</taxon>
        <taxon>Neoteleostei</taxon>
        <taxon>Acanthomorphata</taxon>
        <taxon>Eupercaria</taxon>
        <taxon>Perciformes</taxon>
        <taxon>Cottioidei</taxon>
        <taxon>Cottales</taxon>
        <taxon>Liparidae</taxon>
        <taxon>Liparis</taxon>
    </lineage>
</organism>
<feature type="region of interest" description="Disordered" evidence="1">
    <location>
        <begin position="1"/>
        <end position="39"/>
    </location>
</feature>
<protein>
    <submittedName>
        <fullName evidence="2">Uncharacterized protein</fullName>
    </submittedName>
</protein>
<dbReference type="EMBL" id="SRLO01000699">
    <property type="protein sequence ID" value="TNN48374.1"/>
    <property type="molecule type" value="Genomic_DNA"/>
</dbReference>
<accession>A0A4Z2G6G4</accession>
<gene>
    <name evidence="2" type="ORF">EYF80_041412</name>
</gene>
<feature type="compositionally biased region" description="Basic and acidic residues" evidence="1">
    <location>
        <begin position="1"/>
        <end position="13"/>
    </location>
</feature>